<evidence type="ECO:0000256" key="5">
    <source>
        <dbReference type="ARBA" id="ARBA00022801"/>
    </source>
</evidence>
<dbReference type="Pfam" id="PF00962">
    <property type="entry name" value="A_deaminase"/>
    <property type="match status" value="1"/>
</dbReference>
<protein>
    <recommendedName>
        <fullName evidence="3">adenosine deaminase</fullName>
        <ecNumber evidence="3">3.5.4.4</ecNumber>
    </recommendedName>
</protein>
<evidence type="ECO:0000256" key="6">
    <source>
        <dbReference type="ARBA" id="ARBA00022833"/>
    </source>
</evidence>
<evidence type="ECO:0000259" key="7">
    <source>
        <dbReference type="Pfam" id="PF00962"/>
    </source>
</evidence>
<accession>A0ABV1BIV6</accession>
<gene>
    <name evidence="8" type="primary">add</name>
    <name evidence="8" type="ORF">WMO28_09550</name>
</gene>
<dbReference type="Gene3D" id="3.20.20.140">
    <property type="entry name" value="Metal-dependent hydrolases"/>
    <property type="match status" value="1"/>
</dbReference>
<keyword evidence="6" id="KW-0862">Zinc</keyword>
<comment type="cofactor">
    <cofactor evidence="1">
        <name>Zn(2+)</name>
        <dbReference type="ChEBI" id="CHEBI:29105"/>
    </cofactor>
</comment>
<dbReference type="RefSeq" id="WP_349056806.1">
    <property type="nucleotide sequence ID" value="NZ_JBBMEJ010000010.1"/>
</dbReference>
<dbReference type="EMBL" id="JBBMEJ010000010">
    <property type="protein sequence ID" value="MEQ2371183.1"/>
    <property type="molecule type" value="Genomic_DNA"/>
</dbReference>
<proteinExistence type="inferred from homology"/>
<dbReference type="PANTHER" id="PTHR11409">
    <property type="entry name" value="ADENOSINE DEAMINASE"/>
    <property type="match status" value="1"/>
</dbReference>
<feature type="domain" description="Adenosine deaminase" evidence="7">
    <location>
        <begin position="13"/>
        <end position="331"/>
    </location>
</feature>
<evidence type="ECO:0000313" key="9">
    <source>
        <dbReference type="Proteomes" id="UP001473063"/>
    </source>
</evidence>
<keyword evidence="4" id="KW-0479">Metal-binding</keyword>
<keyword evidence="5 8" id="KW-0378">Hydrolase</keyword>
<dbReference type="GO" id="GO:0016787">
    <property type="term" value="F:hydrolase activity"/>
    <property type="evidence" value="ECO:0007669"/>
    <property type="project" value="UniProtKB-KW"/>
</dbReference>
<evidence type="ECO:0000256" key="2">
    <source>
        <dbReference type="ARBA" id="ARBA00006676"/>
    </source>
</evidence>
<keyword evidence="9" id="KW-1185">Reference proteome</keyword>
<evidence type="ECO:0000313" key="8">
    <source>
        <dbReference type="EMBL" id="MEQ2371183.1"/>
    </source>
</evidence>
<dbReference type="InterPro" id="IPR006330">
    <property type="entry name" value="Ado/ade_deaminase"/>
</dbReference>
<dbReference type="EC" id="3.5.4.4" evidence="3"/>
<evidence type="ECO:0000256" key="3">
    <source>
        <dbReference type="ARBA" id="ARBA00012784"/>
    </source>
</evidence>
<dbReference type="NCBIfam" id="TIGR01430">
    <property type="entry name" value="aden_deam"/>
    <property type="match status" value="1"/>
</dbReference>
<organism evidence="8 9">
    <name type="scientific">Blautia aquisgranensis</name>
    <dbReference type="NCBI Taxonomy" id="3133153"/>
    <lineage>
        <taxon>Bacteria</taxon>
        <taxon>Bacillati</taxon>
        <taxon>Bacillota</taxon>
        <taxon>Clostridia</taxon>
        <taxon>Lachnospirales</taxon>
        <taxon>Lachnospiraceae</taxon>
        <taxon>Blautia</taxon>
    </lineage>
</organism>
<dbReference type="PANTHER" id="PTHR11409:SF43">
    <property type="entry name" value="ADENOSINE DEAMINASE"/>
    <property type="match status" value="1"/>
</dbReference>
<comment type="similarity">
    <text evidence="2">Belongs to the metallo-dependent hydrolases superfamily. Adenosine and AMP deaminases family.</text>
</comment>
<dbReference type="InterPro" id="IPR001365">
    <property type="entry name" value="A_deaminase_dom"/>
</dbReference>
<reference evidence="8 9" key="1">
    <citation type="submission" date="2024-03" db="EMBL/GenBank/DDBJ databases">
        <title>Human intestinal bacterial collection.</title>
        <authorList>
            <person name="Pauvert C."/>
            <person name="Hitch T.C.A."/>
            <person name="Clavel T."/>
        </authorList>
    </citation>
    <scope>NUCLEOTIDE SEQUENCE [LARGE SCALE GENOMIC DNA]</scope>
    <source>
        <strain evidence="8 9">CLA-JM-H16</strain>
    </source>
</reference>
<evidence type="ECO:0000256" key="4">
    <source>
        <dbReference type="ARBA" id="ARBA00022723"/>
    </source>
</evidence>
<dbReference type="InterPro" id="IPR032466">
    <property type="entry name" value="Metal_Hydrolase"/>
</dbReference>
<evidence type="ECO:0000256" key="1">
    <source>
        <dbReference type="ARBA" id="ARBA00001947"/>
    </source>
</evidence>
<comment type="caution">
    <text evidence="8">The sequence shown here is derived from an EMBL/GenBank/DDBJ whole genome shotgun (WGS) entry which is preliminary data.</text>
</comment>
<name>A0ABV1BIV6_9FIRM</name>
<dbReference type="Proteomes" id="UP001473063">
    <property type="component" value="Unassembled WGS sequence"/>
</dbReference>
<sequence>MNKEQKSADKYIDLHAHLDGCITGDIARKLAALQQRTLPTEDDGELLSLLSVPDSCENLNDFLKCFDLPLSLLQTEEALEEAVYLILSDMKENGVIYAELRFAPQFHTRKGMSQEMAVQAALKGLKRSPIPGNLILCCMRGDSNEKENLETLELTRRYLTEDGGVVAADLAGAEALFPTEDFEMLFAKAGEYNIPFTIHAGEAGDADDVRTAISMGAKRIGHGVRIAGHEDVIALVKNKGIFLEMCPTSNRQTKAVDDMSKYPLKDFLEKGIKVTLNTDDPAIERTTLAREFTYMEQLVELSPEQEKQLLLNSVKAAFTSDARKEDLRRQILS</sequence>
<dbReference type="SUPFAM" id="SSF51556">
    <property type="entry name" value="Metallo-dependent hydrolases"/>
    <property type="match status" value="1"/>
</dbReference>